<name>A0A1X7JKT6_9CORY</name>
<dbReference type="Proteomes" id="UP000193309">
    <property type="component" value="Unassembled WGS sequence"/>
</dbReference>
<feature type="region of interest" description="Disordered" evidence="1">
    <location>
        <begin position="1"/>
        <end position="21"/>
    </location>
</feature>
<dbReference type="NCBIfam" id="NF037959">
    <property type="entry name" value="MFS_SpdSyn"/>
    <property type="match status" value="1"/>
</dbReference>
<feature type="compositionally biased region" description="Low complexity" evidence="1">
    <location>
        <begin position="12"/>
        <end position="21"/>
    </location>
</feature>
<evidence type="ECO:0000313" key="2">
    <source>
        <dbReference type="EMBL" id="SMG28200.1"/>
    </source>
</evidence>
<reference evidence="3" key="1">
    <citation type="submission" date="2017-04" db="EMBL/GenBank/DDBJ databases">
        <authorList>
            <person name="Varghese N."/>
            <person name="Submissions S."/>
        </authorList>
    </citation>
    <scope>NUCLEOTIDE SEQUENCE [LARGE SCALE GENOMIC DNA]</scope>
    <source>
        <strain evidence="3">VDS</strain>
    </source>
</reference>
<gene>
    <name evidence="2" type="ORF">SAMN06295981_1677</name>
</gene>
<dbReference type="RefSeq" id="WP_085549786.1">
    <property type="nucleotide sequence ID" value="NZ_FXAR01000005.1"/>
</dbReference>
<evidence type="ECO:0000256" key="1">
    <source>
        <dbReference type="SAM" id="MobiDB-lite"/>
    </source>
</evidence>
<dbReference type="Gene3D" id="3.40.50.150">
    <property type="entry name" value="Vaccinia Virus protein VP39"/>
    <property type="match status" value="1"/>
</dbReference>
<keyword evidence="3" id="KW-1185">Reference proteome</keyword>
<sequence length="306" mass="33372">MARSRRNRTRPTDTPTTGAAAGTYEISTGTAELVPDTFHPDAWTLMINGVPSSHVQIGRPDVLEFEYMRWIAAIVEQQTDARFDPTALRVTHLGGAACSLARYFAHLWPQSRHTVVELDAKLADHVREWFDIPRAPTVKIRVGEAGEVTRGFYPGSREVIIRDVFAGNRTPLDLTTPDFFRAVHSALTPGGLYVSNCGDYSSLLGSKTELAGMAEVFDHVAVIADPPMLKGRRYGNMILIGSDAELPAEGSPEAAQLARVLLGGAVPAHYKDERWARALFDGTVPRTLDTRHDGAADVISRRSPGG</sequence>
<dbReference type="STRING" id="1610489.SAMN06295981_1677"/>
<accession>A0A1X7JKT6</accession>
<dbReference type="SUPFAM" id="SSF53335">
    <property type="entry name" value="S-adenosyl-L-methionine-dependent methyltransferases"/>
    <property type="match status" value="1"/>
</dbReference>
<dbReference type="InterPro" id="IPR029063">
    <property type="entry name" value="SAM-dependent_MTases_sf"/>
</dbReference>
<dbReference type="EMBL" id="FXAR01000005">
    <property type="protein sequence ID" value="SMG28200.1"/>
    <property type="molecule type" value="Genomic_DNA"/>
</dbReference>
<dbReference type="OrthoDB" id="8221452at2"/>
<dbReference type="AlphaFoldDB" id="A0A1X7JKT6"/>
<evidence type="ECO:0000313" key="3">
    <source>
        <dbReference type="Proteomes" id="UP000193309"/>
    </source>
</evidence>
<proteinExistence type="predicted"/>
<organism evidence="2 3">
    <name type="scientific">Corynebacterium pollutisoli</name>
    <dbReference type="NCBI Taxonomy" id="1610489"/>
    <lineage>
        <taxon>Bacteria</taxon>
        <taxon>Bacillati</taxon>
        <taxon>Actinomycetota</taxon>
        <taxon>Actinomycetes</taxon>
        <taxon>Mycobacteriales</taxon>
        <taxon>Corynebacteriaceae</taxon>
        <taxon>Corynebacterium</taxon>
    </lineage>
</organism>
<protein>
    <submittedName>
        <fullName evidence="2">Spermidine synthase</fullName>
    </submittedName>
</protein>